<proteinExistence type="predicted"/>
<reference evidence="1" key="1">
    <citation type="submission" date="2009-07" db="EMBL/GenBank/DDBJ databases">
        <authorList>
            <person name="Weinstock G."/>
            <person name="Sodergren E."/>
            <person name="Clifton S."/>
            <person name="Fulton L."/>
            <person name="Fulton B."/>
            <person name="Courtney L."/>
            <person name="Fronick C."/>
            <person name="Harrison M."/>
            <person name="Strong C."/>
            <person name="Farmer C."/>
            <person name="Delahaunty K."/>
            <person name="Markovic C."/>
            <person name="Hall O."/>
            <person name="Minx P."/>
            <person name="Tomlinson C."/>
            <person name="Mitreva M."/>
            <person name="Nelson J."/>
            <person name="Hou S."/>
            <person name="Wollam A."/>
            <person name="Pepin K.H."/>
            <person name="Johnson M."/>
            <person name="Bhonagiri V."/>
            <person name="Nash W.E."/>
            <person name="Warren W."/>
            <person name="Chinwalla A."/>
            <person name="Mardis E.R."/>
            <person name="Wilson R.K."/>
        </authorList>
    </citation>
    <scope>NUCLEOTIDE SEQUENCE [LARGE SCALE GENOMIC DNA]</scope>
    <source>
        <strain evidence="1">DSM 14469</strain>
    </source>
</reference>
<organism evidence="1 2">
    <name type="scientific">Marvinbryantia formatexigens DSM 14469</name>
    <dbReference type="NCBI Taxonomy" id="478749"/>
    <lineage>
        <taxon>Bacteria</taxon>
        <taxon>Bacillati</taxon>
        <taxon>Bacillota</taxon>
        <taxon>Clostridia</taxon>
        <taxon>Lachnospirales</taxon>
        <taxon>Lachnospiraceae</taxon>
        <taxon>Marvinbryantia</taxon>
    </lineage>
</organism>
<comment type="caution">
    <text evidence="1">The sequence shown here is derived from an EMBL/GenBank/DDBJ whole genome shotgun (WGS) entry which is preliminary data.</text>
</comment>
<gene>
    <name evidence="1" type="ORF">BRYFOR_09912</name>
</gene>
<dbReference type="Proteomes" id="UP000005561">
    <property type="component" value="Unassembled WGS sequence"/>
</dbReference>
<sequence length="67" mass="7909">MYSPAIRKISRGIFVIKRLIMAITVLRASCEQRMVYINGDIFKGSFRRNWERDYHCTPGEVRAMLQD</sequence>
<dbReference type="AlphaFoldDB" id="C6LML1"/>
<evidence type="ECO:0000313" key="2">
    <source>
        <dbReference type="Proteomes" id="UP000005561"/>
    </source>
</evidence>
<keyword evidence="2" id="KW-1185">Reference proteome</keyword>
<name>C6LML1_9FIRM</name>
<protein>
    <submittedName>
        <fullName evidence="1">Uncharacterized protein</fullName>
    </submittedName>
</protein>
<evidence type="ECO:0000313" key="1">
    <source>
        <dbReference type="EMBL" id="EET58140.1"/>
    </source>
</evidence>
<dbReference type="EMBL" id="ACCL02000047">
    <property type="protein sequence ID" value="EET58140.1"/>
    <property type="molecule type" value="Genomic_DNA"/>
</dbReference>
<accession>C6LML1</accession>